<accession>A0A8S1S059</accession>
<name>A0A8S1S059_PAROT</name>
<dbReference type="Proteomes" id="UP000683925">
    <property type="component" value="Unassembled WGS sequence"/>
</dbReference>
<dbReference type="EMBL" id="CAJJDP010000001">
    <property type="protein sequence ID" value="CAD8132329.1"/>
    <property type="molecule type" value="Genomic_DNA"/>
</dbReference>
<gene>
    <name evidence="1" type="ORF">POCTA_138.1.T0030378</name>
</gene>
<reference evidence="1" key="1">
    <citation type="submission" date="2021-01" db="EMBL/GenBank/DDBJ databases">
        <authorList>
            <consortium name="Genoscope - CEA"/>
            <person name="William W."/>
        </authorList>
    </citation>
    <scope>NUCLEOTIDE SEQUENCE</scope>
</reference>
<sequence length="72" mass="8694">MSLKQLGRITPPIQSCIKQYQISLGTFLIIKYLQIRKFQLISQWVCKRRQKWNKGICPYKTNDYHLLQMHNI</sequence>
<organism evidence="1 2">
    <name type="scientific">Paramecium octaurelia</name>
    <dbReference type="NCBI Taxonomy" id="43137"/>
    <lineage>
        <taxon>Eukaryota</taxon>
        <taxon>Sar</taxon>
        <taxon>Alveolata</taxon>
        <taxon>Ciliophora</taxon>
        <taxon>Intramacronucleata</taxon>
        <taxon>Oligohymenophorea</taxon>
        <taxon>Peniculida</taxon>
        <taxon>Parameciidae</taxon>
        <taxon>Paramecium</taxon>
    </lineage>
</organism>
<evidence type="ECO:0000313" key="1">
    <source>
        <dbReference type="EMBL" id="CAD8132329.1"/>
    </source>
</evidence>
<dbReference type="AlphaFoldDB" id="A0A8S1S059"/>
<proteinExistence type="predicted"/>
<protein>
    <submittedName>
        <fullName evidence="1">Uncharacterized protein</fullName>
    </submittedName>
</protein>
<comment type="caution">
    <text evidence="1">The sequence shown here is derived from an EMBL/GenBank/DDBJ whole genome shotgun (WGS) entry which is preliminary data.</text>
</comment>
<keyword evidence="2" id="KW-1185">Reference proteome</keyword>
<evidence type="ECO:0000313" key="2">
    <source>
        <dbReference type="Proteomes" id="UP000683925"/>
    </source>
</evidence>